<keyword evidence="4" id="KW-1185">Reference proteome</keyword>
<dbReference type="AlphaFoldDB" id="A0A2Z6IEW2"/>
<dbReference type="Proteomes" id="UP000271003">
    <property type="component" value="Chromosome"/>
</dbReference>
<accession>A0A2Z6IEW2</accession>
<protein>
    <recommendedName>
        <fullName evidence="2">DUF3592 domain-containing protein</fullName>
    </recommendedName>
</protein>
<dbReference type="InterPro" id="IPR021994">
    <property type="entry name" value="DUF3592"/>
</dbReference>
<keyword evidence="1" id="KW-0472">Membrane</keyword>
<dbReference type="KEGG" id="sutt:SUTMEG_16490"/>
<feature type="transmembrane region" description="Helical" evidence="1">
    <location>
        <begin position="157"/>
        <end position="178"/>
    </location>
</feature>
<proteinExistence type="predicted"/>
<reference evidence="3 4" key="1">
    <citation type="journal article" date="2018" name="Int. J. Syst. Evol. Microbiol.">
        <title>Mesosutterella multiformis gen. nov., sp. nov., a member of the family Sutterellaceae and Sutterella megalosphaeroides sp. nov., isolated from human faeces.</title>
        <authorList>
            <person name="Sakamoto M."/>
            <person name="Ikeyama N."/>
            <person name="Kunihiro T."/>
            <person name="Iino T."/>
            <person name="Yuki M."/>
            <person name="Ohkuma M."/>
        </authorList>
    </citation>
    <scope>NUCLEOTIDE SEQUENCE [LARGE SCALE GENOMIC DNA]</scope>
    <source>
        <strain evidence="3 4">6FBBBH3</strain>
    </source>
</reference>
<sequence length="207" mass="22878">MWMPALFYVASCLFVLLGIYGLLYGAQLVKTDLTLARSGLTAEAEIVRVDVEERRYRHDDREMTRLVYYEVVRYEPEPGRTVEARFLTSREEGDVRKPGETVLVRFDPAKPSIVVEAGSRRDLVAGILTTVFSGCVILAALFFAMKGSTMLRAEGRAGFWVWIALTVLVSLVLARGAIMASDRVARLFSGDAHVSALDGGERDGALK</sequence>
<dbReference type="EMBL" id="AP018786">
    <property type="protein sequence ID" value="BBF23758.1"/>
    <property type="molecule type" value="Genomic_DNA"/>
</dbReference>
<name>A0A2Z6IEW2_9BURK</name>
<feature type="transmembrane region" description="Helical" evidence="1">
    <location>
        <begin position="6"/>
        <end position="26"/>
    </location>
</feature>
<feature type="domain" description="DUF3592" evidence="2">
    <location>
        <begin position="43"/>
        <end position="115"/>
    </location>
</feature>
<keyword evidence="1" id="KW-0812">Transmembrane</keyword>
<evidence type="ECO:0000259" key="2">
    <source>
        <dbReference type="Pfam" id="PF12158"/>
    </source>
</evidence>
<keyword evidence="1" id="KW-1133">Transmembrane helix</keyword>
<organism evidence="3 4">
    <name type="scientific">Sutterella megalosphaeroides</name>
    <dbReference type="NCBI Taxonomy" id="2494234"/>
    <lineage>
        <taxon>Bacteria</taxon>
        <taxon>Pseudomonadati</taxon>
        <taxon>Pseudomonadota</taxon>
        <taxon>Betaproteobacteria</taxon>
        <taxon>Burkholderiales</taxon>
        <taxon>Sutterellaceae</taxon>
        <taxon>Sutterella</taxon>
    </lineage>
</organism>
<evidence type="ECO:0000313" key="3">
    <source>
        <dbReference type="EMBL" id="BBF23758.1"/>
    </source>
</evidence>
<gene>
    <name evidence="3" type="ORF">SUTMEG_16490</name>
</gene>
<evidence type="ECO:0000256" key="1">
    <source>
        <dbReference type="SAM" id="Phobius"/>
    </source>
</evidence>
<feature type="transmembrane region" description="Helical" evidence="1">
    <location>
        <begin position="123"/>
        <end position="145"/>
    </location>
</feature>
<evidence type="ECO:0000313" key="4">
    <source>
        <dbReference type="Proteomes" id="UP000271003"/>
    </source>
</evidence>
<dbReference type="Pfam" id="PF12158">
    <property type="entry name" value="DUF3592"/>
    <property type="match status" value="1"/>
</dbReference>
<dbReference type="RefSeq" id="WP_170143902.1">
    <property type="nucleotide sequence ID" value="NZ_AP018786.1"/>
</dbReference>